<accession>A0A078BBW6</accession>
<dbReference type="EMBL" id="CCKQ01019679">
    <property type="protein sequence ID" value="CDW91701.1"/>
    <property type="molecule type" value="Genomic_DNA"/>
</dbReference>
<evidence type="ECO:0000313" key="1">
    <source>
        <dbReference type="EMBL" id="CDW91701.1"/>
    </source>
</evidence>
<protein>
    <submittedName>
        <fullName evidence="1">Uncharacterized protein</fullName>
    </submittedName>
</protein>
<proteinExistence type="predicted"/>
<name>A0A078BBW6_STYLE</name>
<evidence type="ECO:0000313" key="2">
    <source>
        <dbReference type="Proteomes" id="UP000039865"/>
    </source>
</evidence>
<sequence>MNDLLTEQLENKTYKDICFPASRLYRVLGFDINIQGKLIVCYSERFMILSPRRKFKLIQLVEHKFKHTNVLIYCRRKQVTINDGDQYLTYSTRRKYFVHKNTEPINARYFRIDPQHSLVHIAKEYEFYHDKFFVQNDFNHQFAAKFGTHRYKYERMPLSVKIADKDEILHVDCKTKNQIQELIRCKVKYCLDPKYFQGKDEEQELPEGLYTAPNPEILYRTQQYKLYCYDKIKDDLYLVSTRYDEEKLTASKLIMINSKGKVKKMLYQTYSNIEFQKILRFDYEQNPWIIMKENTKLIMFNIQKLQPYIIAPQINIVDQKCTIRQQLKNGKLIIISYCMADFQKVIFSLNPSKLSLTSGNQDQSY</sequence>
<keyword evidence="2" id="KW-1185">Reference proteome</keyword>
<dbReference type="Proteomes" id="UP000039865">
    <property type="component" value="Unassembled WGS sequence"/>
</dbReference>
<reference evidence="1 2" key="1">
    <citation type="submission" date="2014-06" db="EMBL/GenBank/DDBJ databases">
        <authorList>
            <person name="Swart Estienne"/>
        </authorList>
    </citation>
    <scope>NUCLEOTIDE SEQUENCE [LARGE SCALE GENOMIC DNA]</scope>
    <source>
        <strain evidence="1 2">130c</strain>
    </source>
</reference>
<organism evidence="1 2">
    <name type="scientific">Stylonychia lemnae</name>
    <name type="common">Ciliate</name>
    <dbReference type="NCBI Taxonomy" id="5949"/>
    <lineage>
        <taxon>Eukaryota</taxon>
        <taxon>Sar</taxon>
        <taxon>Alveolata</taxon>
        <taxon>Ciliophora</taxon>
        <taxon>Intramacronucleata</taxon>
        <taxon>Spirotrichea</taxon>
        <taxon>Stichotrichia</taxon>
        <taxon>Sporadotrichida</taxon>
        <taxon>Oxytrichidae</taxon>
        <taxon>Stylonychinae</taxon>
        <taxon>Stylonychia</taxon>
    </lineage>
</organism>
<gene>
    <name evidence="1" type="primary">Contig6092.g6516</name>
    <name evidence="1" type="ORF">STYLEM_20860</name>
</gene>
<dbReference type="InParanoid" id="A0A078BBW6"/>
<dbReference type="AlphaFoldDB" id="A0A078BBW6"/>